<dbReference type="HOGENOM" id="CLU_1720711_0_0_10"/>
<feature type="signal peptide" evidence="1">
    <location>
        <begin position="1"/>
        <end position="21"/>
    </location>
</feature>
<evidence type="ECO:0000313" key="3">
    <source>
        <dbReference type="Proteomes" id="UP000027442"/>
    </source>
</evidence>
<evidence type="ECO:0000256" key="1">
    <source>
        <dbReference type="SAM" id="SignalP"/>
    </source>
</evidence>
<dbReference type="PATRIC" id="fig|1122985.7.peg.3304"/>
<proteinExistence type="predicted"/>
<feature type="chain" id="PRO_5001665501" evidence="1">
    <location>
        <begin position="22"/>
        <end position="152"/>
    </location>
</feature>
<keyword evidence="3" id="KW-1185">Reference proteome</keyword>
<keyword evidence="1" id="KW-0732">Signal</keyword>
<gene>
    <name evidence="2" type="ORF">HMPREF1991_03188</name>
</gene>
<organism evidence="2 3">
    <name type="scientific">Hoylesella loescheii DSM 19665 = JCM 12249 = ATCC 15930</name>
    <dbReference type="NCBI Taxonomy" id="1122985"/>
    <lineage>
        <taxon>Bacteria</taxon>
        <taxon>Pseudomonadati</taxon>
        <taxon>Bacteroidota</taxon>
        <taxon>Bacteroidia</taxon>
        <taxon>Bacteroidales</taxon>
        <taxon>Prevotellaceae</taxon>
        <taxon>Hoylesella</taxon>
    </lineage>
</organism>
<dbReference type="RefSeq" id="WP_033404231.1">
    <property type="nucleotide sequence ID" value="NZ_KB899215.1"/>
</dbReference>
<dbReference type="Proteomes" id="UP000027442">
    <property type="component" value="Unassembled WGS sequence"/>
</dbReference>
<dbReference type="AlphaFoldDB" id="A0A069QLP6"/>
<sequence length="152" mass="18082">MRKIRCLVLFALQGIACYLNAQSMEGCLKIDSVLTEYDTGSSVSFHFSNSCEENIYISISLEKRVDGRWCIFAQDIFHVPYTYKVQNIIVLKGCEVNQKEEWEIKNIRYKRKDENIYRFKYNIGRKPDRLSYTEYSNMFHINKNVEKRHGKQ</sequence>
<accession>A0A069QLP6</accession>
<comment type="caution">
    <text evidence="2">The sequence shown here is derived from an EMBL/GenBank/DDBJ whole genome shotgun (WGS) entry which is preliminary data.</text>
</comment>
<evidence type="ECO:0000313" key="2">
    <source>
        <dbReference type="EMBL" id="KDR50746.1"/>
    </source>
</evidence>
<protein>
    <submittedName>
        <fullName evidence="2">Uncharacterized protein</fullName>
    </submittedName>
</protein>
<name>A0A069QLP6_HOYLO</name>
<dbReference type="EMBL" id="JNGW01000140">
    <property type="protein sequence ID" value="KDR50746.1"/>
    <property type="molecule type" value="Genomic_DNA"/>
</dbReference>
<reference evidence="2 3" key="1">
    <citation type="submission" date="2013-08" db="EMBL/GenBank/DDBJ databases">
        <authorList>
            <person name="Weinstock G."/>
            <person name="Sodergren E."/>
            <person name="Wylie T."/>
            <person name="Fulton L."/>
            <person name="Fulton R."/>
            <person name="Fronick C."/>
            <person name="O'Laughlin M."/>
            <person name="Godfrey J."/>
            <person name="Miner T."/>
            <person name="Herter B."/>
            <person name="Appelbaum E."/>
            <person name="Cordes M."/>
            <person name="Lek S."/>
            <person name="Wollam A."/>
            <person name="Pepin K.H."/>
            <person name="Palsikar V.B."/>
            <person name="Mitreva M."/>
            <person name="Wilson R.K."/>
        </authorList>
    </citation>
    <scope>NUCLEOTIDE SEQUENCE [LARGE SCALE GENOMIC DNA]</scope>
    <source>
        <strain evidence="2 3">ATCC 15930</strain>
    </source>
</reference>